<evidence type="ECO:0000259" key="4">
    <source>
        <dbReference type="Pfam" id="PF01212"/>
    </source>
</evidence>
<dbReference type="OrthoDB" id="9774495at2"/>
<dbReference type="GO" id="GO:0016829">
    <property type="term" value="F:lyase activity"/>
    <property type="evidence" value="ECO:0007669"/>
    <property type="project" value="InterPro"/>
</dbReference>
<comment type="caution">
    <text evidence="5">The sequence shown here is derived from an EMBL/GenBank/DDBJ whole genome shotgun (WGS) entry which is preliminary data.</text>
</comment>
<evidence type="ECO:0000256" key="1">
    <source>
        <dbReference type="ARBA" id="ARBA00001933"/>
    </source>
</evidence>
<reference evidence="5 6" key="1">
    <citation type="submission" date="2019-09" db="EMBL/GenBank/DDBJ databases">
        <title>Phylogeny of genus Pseudoclavibacter and closely related genus.</title>
        <authorList>
            <person name="Li Y."/>
        </authorList>
    </citation>
    <scope>NUCLEOTIDE SEQUENCE [LARGE SCALE GENOMIC DNA]</scope>
    <source>
        <strain evidence="5 6">DSM 23821</strain>
    </source>
</reference>
<dbReference type="SUPFAM" id="SSF53383">
    <property type="entry name" value="PLP-dependent transferases"/>
    <property type="match status" value="1"/>
</dbReference>
<comment type="cofactor">
    <cofactor evidence="1">
        <name>pyridoxal 5'-phosphate</name>
        <dbReference type="ChEBI" id="CHEBI:597326"/>
    </cofactor>
</comment>
<evidence type="ECO:0000256" key="3">
    <source>
        <dbReference type="ARBA" id="ARBA00022898"/>
    </source>
</evidence>
<dbReference type="AlphaFoldDB" id="A0A7J5C163"/>
<evidence type="ECO:0000313" key="6">
    <source>
        <dbReference type="Proteomes" id="UP000467240"/>
    </source>
</evidence>
<protein>
    <submittedName>
        <fullName evidence="5">Threonine aldolase</fullName>
    </submittedName>
</protein>
<organism evidence="5 6">
    <name type="scientific">Pseudoclavibacter chungangensis</name>
    <dbReference type="NCBI Taxonomy" id="587635"/>
    <lineage>
        <taxon>Bacteria</taxon>
        <taxon>Bacillati</taxon>
        <taxon>Actinomycetota</taxon>
        <taxon>Actinomycetes</taxon>
        <taxon>Micrococcales</taxon>
        <taxon>Microbacteriaceae</taxon>
        <taxon>Pseudoclavibacter</taxon>
    </lineage>
</organism>
<evidence type="ECO:0000313" key="5">
    <source>
        <dbReference type="EMBL" id="KAB1662366.1"/>
    </source>
</evidence>
<proteinExistence type="inferred from homology"/>
<sequence>MPQLHDPTRLSFESDNGAGAHPDVLAAVVTANGGHVGPYGTDPYTERLREVVRAEFGERARVFPVFNGTGANVVSLQAMSPRWGGVVCTSDAHIATDENAAPERIAGLKLIDVPTADGKLRPDDVLAVLRGRHDVHTALPAVVSLTESTELGTAYSPDELAALTGIAHEHGLRVHVDGSRLANAAAFFDVPLAALTRDVGVDVLSLGGTKNGALGAEAIVVLDPDAAPGIEYLQKIDLQLASKARYLSAQLLALLDDDLWLRCAGDANAMAQRLAAGLATIPGVALPLAVQANGVFPVLPDAVRLALHERFAFHDWPGAEGMARFLCAWDTTPAFVDELVAAARDAASQPA</sequence>
<evidence type="ECO:0000256" key="2">
    <source>
        <dbReference type="ARBA" id="ARBA00006966"/>
    </source>
</evidence>
<dbReference type="InterPro" id="IPR015421">
    <property type="entry name" value="PyrdxlP-dep_Trfase_major"/>
</dbReference>
<dbReference type="EMBL" id="WBJZ01000002">
    <property type="protein sequence ID" value="KAB1662366.1"/>
    <property type="molecule type" value="Genomic_DNA"/>
</dbReference>
<dbReference type="InterPro" id="IPR015422">
    <property type="entry name" value="PyrdxlP-dep_Trfase_small"/>
</dbReference>
<keyword evidence="6" id="KW-1185">Reference proteome</keyword>
<feature type="domain" description="Aromatic amino acid beta-eliminating lyase/threonine aldolase" evidence="4">
    <location>
        <begin position="12"/>
        <end position="295"/>
    </location>
</feature>
<keyword evidence="3" id="KW-0663">Pyridoxal phosphate</keyword>
<gene>
    <name evidence="5" type="ORF">F8O01_01840</name>
</gene>
<dbReference type="Gene3D" id="3.90.1150.10">
    <property type="entry name" value="Aspartate Aminotransferase, domain 1"/>
    <property type="match status" value="1"/>
</dbReference>
<dbReference type="Gene3D" id="3.40.640.10">
    <property type="entry name" value="Type I PLP-dependent aspartate aminotransferase-like (Major domain)"/>
    <property type="match status" value="1"/>
</dbReference>
<comment type="similarity">
    <text evidence="2">Belongs to the threonine aldolase family.</text>
</comment>
<dbReference type="InterPro" id="IPR015424">
    <property type="entry name" value="PyrdxlP-dep_Trfase"/>
</dbReference>
<dbReference type="GO" id="GO:0006520">
    <property type="term" value="P:amino acid metabolic process"/>
    <property type="evidence" value="ECO:0007669"/>
    <property type="project" value="InterPro"/>
</dbReference>
<dbReference type="Pfam" id="PF01212">
    <property type="entry name" value="Beta_elim_lyase"/>
    <property type="match status" value="1"/>
</dbReference>
<dbReference type="Proteomes" id="UP000467240">
    <property type="component" value="Unassembled WGS sequence"/>
</dbReference>
<dbReference type="InterPro" id="IPR001597">
    <property type="entry name" value="ArAA_b-elim_lyase/Thr_aldolase"/>
</dbReference>
<name>A0A7J5C163_9MICO</name>
<accession>A0A7J5C163</accession>
<dbReference type="PANTHER" id="PTHR48097">
    <property type="entry name" value="L-THREONINE ALDOLASE-RELATED"/>
    <property type="match status" value="1"/>
</dbReference>
<dbReference type="PANTHER" id="PTHR48097:SF5">
    <property type="entry name" value="LOW SPECIFICITY L-THREONINE ALDOLASE"/>
    <property type="match status" value="1"/>
</dbReference>